<dbReference type="InterPro" id="IPR017871">
    <property type="entry name" value="ABC_transporter-like_CS"/>
</dbReference>
<dbReference type="Pfam" id="PF00005">
    <property type="entry name" value="ABC_tran"/>
    <property type="match status" value="1"/>
</dbReference>
<dbReference type="Gene3D" id="3.40.50.300">
    <property type="entry name" value="P-loop containing nucleotide triphosphate hydrolases"/>
    <property type="match status" value="1"/>
</dbReference>
<evidence type="ECO:0000256" key="1">
    <source>
        <dbReference type="ARBA" id="ARBA00022448"/>
    </source>
</evidence>
<accession>A0AAT9PAA4</accession>
<dbReference type="PANTHER" id="PTHR42781:SF4">
    <property type="entry name" value="SPERMIDINE_PUTRESCINE IMPORT ATP-BINDING PROTEIN POTA"/>
    <property type="match status" value="1"/>
</dbReference>
<organism evidence="5">
    <name type="scientific">Macrococcus psychrotolerans</name>
    <dbReference type="NCBI Taxonomy" id="3039389"/>
    <lineage>
        <taxon>Bacteria</taxon>
        <taxon>Bacillati</taxon>
        <taxon>Bacillota</taxon>
        <taxon>Bacilli</taxon>
        <taxon>Bacillales</taxon>
        <taxon>Staphylococcaceae</taxon>
        <taxon>Macrococcus</taxon>
    </lineage>
</organism>
<feature type="domain" description="ABC transporter" evidence="4">
    <location>
        <begin position="5"/>
        <end position="213"/>
    </location>
</feature>
<dbReference type="AlphaFoldDB" id="A0AAT9PAA4"/>
<dbReference type="InterPro" id="IPR027417">
    <property type="entry name" value="P-loop_NTPase"/>
</dbReference>
<evidence type="ECO:0000256" key="3">
    <source>
        <dbReference type="ARBA" id="ARBA00022840"/>
    </source>
</evidence>
<dbReference type="SMART" id="SM00382">
    <property type="entry name" value="AAA"/>
    <property type="match status" value="1"/>
</dbReference>
<dbReference type="InterPro" id="IPR017911">
    <property type="entry name" value="MacB-like_ATP-bd"/>
</dbReference>
<protein>
    <submittedName>
        <fullName evidence="5">ABC transporter ATP-binding protein</fullName>
    </submittedName>
</protein>
<proteinExistence type="predicted"/>
<dbReference type="EMBL" id="CP079958">
    <property type="protein sequence ID" value="QYA34191.1"/>
    <property type="molecule type" value="Genomic_DNA"/>
</dbReference>
<gene>
    <name evidence="5" type="ORF">KYI10_12420</name>
</gene>
<sequence length="214" mass="24152">MKKVIELHNVCKSFGERNIINNFSMEIYDKEFISIVGKSGCGKSTILNMIGLLESVDSGEIKIFDKKIPSVNSIAATKIRRNEINYLFQSYALISDMTIMDNLQLALEYTEKSKQQKRKLILSTLKRLGLEHLENAKVNTLSGGEQQRVAVARTIIKPGNIILADEPTGALDPKLANVSFDLIRELRDEYGKTILLVTHNMEQARLSDRIIELK</sequence>
<keyword evidence="2" id="KW-0547">Nucleotide-binding</keyword>
<reference evidence="5" key="1">
    <citation type="submission" date="2021-07" db="EMBL/GenBank/DDBJ databases">
        <title>Prevalence and characterization of methicillin-resistant Macrococcus spp. in food producing animals and meat in Switzerland in 2019.</title>
        <authorList>
            <person name="Keller J.E."/>
            <person name="Schwendener S."/>
            <person name="Neuenschwander J."/>
            <person name="Overesch G."/>
            <person name="Perreten V."/>
        </authorList>
    </citation>
    <scope>NUCLEOTIDE SEQUENCE</scope>
    <source>
        <strain evidence="5">19Msa1099</strain>
        <plasmid evidence="5">p19Msa1099-2</plasmid>
    </source>
</reference>
<evidence type="ECO:0000313" key="5">
    <source>
        <dbReference type="EMBL" id="QYA34191.1"/>
    </source>
</evidence>
<dbReference type="InterPro" id="IPR003593">
    <property type="entry name" value="AAA+_ATPase"/>
</dbReference>
<dbReference type="GO" id="GO:0016887">
    <property type="term" value="F:ATP hydrolysis activity"/>
    <property type="evidence" value="ECO:0007669"/>
    <property type="project" value="InterPro"/>
</dbReference>
<dbReference type="InterPro" id="IPR050093">
    <property type="entry name" value="ABC_SmlMolc_Importer"/>
</dbReference>
<dbReference type="PROSITE" id="PS00211">
    <property type="entry name" value="ABC_TRANSPORTER_1"/>
    <property type="match status" value="1"/>
</dbReference>
<dbReference type="SUPFAM" id="SSF52540">
    <property type="entry name" value="P-loop containing nucleoside triphosphate hydrolases"/>
    <property type="match status" value="1"/>
</dbReference>
<evidence type="ECO:0000256" key="2">
    <source>
        <dbReference type="ARBA" id="ARBA00022741"/>
    </source>
</evidence>
<dbReference type="GO" id="GO:0005524">
    <property type="term" value="F:ATP binding"/>
    <property type="evidence" value="ECO:0007669"/>
    <property type="project" value="UniProtKB-KW"/>
</dbReference>
<keyword evidence="3 5" id="KW-0067">ATP-binding</keyword>
<evidence type="ECO:0000259" key="4">
    <source>
        <dbReference type="PROSITE" id="PS50893"/>
    </source>
</evidence>
<keyword evidence="5" id="KW-0614">Plasmid</keyword>
<geneLocation type="plasmid" evidence="5">
    <name>p19Msa1099-2</name>
</geneLocation>
<dbReference type="CDD" id="cd03255">
    <property type="entry name" value="ABC_MJ0796_LolCDE_FtsE"/>
    <property type="match status" value="1"/>
</dbReference>
<name>A0AAT9PAA4_9STAP</name>
<dbReference type="PROSITE" id="PS50893">
    <property type="entry name" value="ABC_TRANSPORTER_2"/>
    <property type="match status" value="1"/>
</dbReference>
<keyword evidence="1" id="KW-0813">Transport</keyword>
<dbReference type="PANTHER" id="PTHR42781">
    <property type="entry name" value="SPERMIDINE/PUTRESCINE IMPORT ATP-BINDING PROTEIN POTA"/>
    <property type="match status" value="1"/>
</dbReference>
<dbReference type="InterPro" id="IPR003439">
    <property type="entry name" value="ABC_transporter-like_ATP-bd"/>
</dbReference>